<dbReference type="Pfam" id="PF10116">
    <property type="entry name" value="Host_attach"/>
    <property type="match status" value="1"/>
</dbReference>
<comment type="caution">
    <text evidence="1">The sequence shown here is derived from an EMBL/GenBank/DDBJ whole genome shotgun (WGS) entry which is preliminary data.</text>
</comment>
<proteinExistence type="predicted"/>
<reference evidence="1 2" key="1">
    <citation type="journal article" date="2016" name="Int. J. Syst. Evol. Microbiol.">
        <title>Ensifer glycinis sp. nov., an novel rhizobial species associated with Glycine spp.</title>
        <authorList>
            <person name="Yan H."/>
            <person name="Yan J."/>
            <person name="Sui X.H."/>
            <person name="Wang E.T."/>
            <person name="Chen W.X."/>
            <person name="Zhang X.X."/>
            <person name="Chen W.F."/>
        </authorList>
    </citation>
    <scope>NUCLEOTIDE SEQUENCE [LARGE SCALE GENOMIC DNA]</scope>
    <source>
        <strain evidence="1 2">CCBAU 23380</strain>
    </source>
</reference>
<dbReference type="EMBL" id="LPUX01000066">
    <property type="protein sequence ID" value="OAP35633.1"/>
    <property type="molecule type" value="Genomic_DNA"/>
</dbReference>
<dbReference type="OrthoDB" id="9812459at2"/>
<dbReference type="AlphaFoldDB" id="A0A178XLF9"/>
<evidence type="ECO:0000313" key="1">
    <source>
        <dbReference type="EMBL" id="OAP35633.1"/>
    </source>
</evidence>
<dbReference type="Proteomes" id="UP000094025">
    <property type="component" value="Unassembled WGS sequence"/>
</dbReference>
<accession>A0A178XLF9</accession>
<protein>
    <recommendedName>
        <fullName evidence="3">Host attachment protein</fullName>
    </recommendedName>
</protein>
<sequence length="147" mass="16116">MVATRIPHGSWFLICDGAKALILRNQGDAELLNLVPVDVLSEHQPPTRDLGTDRQGRYQAQGGARSAMQETDWHDQAEKAFLAQIAGQLGDSMRDNGVTKLVLVAPPRVLGILRKRLDPSTRAAVSAEVARDLVKFPIPEIEHYLSA</sequence>
<gene>
    <name evidence="1" type="ORF">AU381_12035</name>
</gene>
<name>A0A178XLF9_9HYPH</name>
<evidence type="ECO:0008006" key="3">
    <source>
        <dbReference type="Google" id="ProtNLM"/>
    </source>
</evidence>
<dbReference type="InterPro" id="IPR019291">
    <property type="entry name" value="Host_attachment_protein"/>
</dbReference>
<evidence type="ECO:0000313" key="2">
    <source>
        <dbReference type="Proteomes" id="UP000094025"/>
    </source>
</evidence>
<dbReference type="RefSeq" id="WP_014857854.1">
    <property type="nucleotide sequence ID" value="NZ_LPUX01000066.1"/>
</dbReference>
<organism evidence="1 2">
    <name type="scientific">Sinorhizobium glycinis</name>
    <dbReference type="NCBI Taxonomy" id="1472378"/>
    <lineage>
        <taxon>Bacteria</taxon>
        <taxon>Pseudomonadati</taxon>
        <taxon>Pseudomonadota</taxon>
        <taxon>Alphaproteobacteria</taxon>
        <taxon>Hyphomicrobiales</taxon>
        <taxon>Rhizobiaceae</taxon>
        <taxon>Sinorhizobium/Ensifer group</taxon>
        <taxon>Sinorhizobium</taxon>
    </lineage>
</organism>
<dbReference type="STRING" id="1472378.AU381_12035"/>
<keyword evidence="2" id="KW-1185">Reference proteome</keyword>